<dbReference type="Proteomes" id="UP000675379">
    <property type="component" value="Unassembled WGS sequence"/>
</dbReference>
<dbReference type="AlphaFoldDB" id="A0A941CRX9"/>
<organism evidence="2 3">
    <name type="scientific">Proteiniclasticum sediminis</name>
    <dbReference type="NCBI Taxonomy" id="2804028"/>
    <lineage>
        <taxon>Bacteria</taxon>
        <taxon>Bacillati</taxon>
        <taxon>Bacillota</taxon>
        <taxon>Clostridia</taxon>
        <taxon>Eubacteriales</taxon>
        <taxon>Clostridiaceae</taxon>
        <taxon>Proteiniclasticum</taxon>
    </lineage>
</organism>
<reference evidence="2" key="1">
    <citation type="submission" date="2021-04" db="EMBL/GenBank/DDBJ databases">
        <title>Proteiniclasticum sedimins sp. nov., an obligate anaerobic bacterium isolated from anaerobic sludge.</title>
        <authorList>
            <person name="Liu J."/>
        </authorList>
    </citation>
    <scope>NUCLEOTIDE SEQUENCE</scope>
    <source>
        <strain evidence="2">BAD-10</strain>
    </source>
</reference>
<comment type="caution">
    <text evidence="2">The sequence shown here is derived from an EMBL/GenBank/DDBJ whole genome shotgun (WGS) entry which is preliminary data.</text>
</comment>
<dbReference type="RefSeq" id="WP_211801932.1">
    <property type="nucleotide sequence ID" value="NZ_JAGSCS010000013.1"/>
</dbReference>
<feature type="domain" description="YkoP-like" evidence="1">
    <location>
        <begin position="4"/>
        <end position="171"/>
    </location>
</feature>
<dbReference type="EMBL" id="JAGSCS010000013">
    <property type="protein sequence ID" value="MBR0576668.1"/>
    <property type="molecule type" value="Genomic_DNA"/>
</dbReference>
<evidence type="ECO:0000259" key="1">
    <source>
        <dbReference type="Pfam" id="PF22790"/>
    </source>
</evidence>
<evidence type="ECO:0000313" key="2">
    <source>
        <dbReference type="EMBL" id="MBR0576668.1"/>
    </source>
</evidence>
<accession>A0A941CRX9</accession>
<keyword evidence="3" id="KW-1185">Reference proteome</keyword>
<proteinExistence type="predicted"/>
<sequence>MNILHDLVAFYDRNIVRLQGWKPVPGSDIGFLYLVPSVYKGKPVTISDGTVIKKGDKFFEIHIINTNLHMLNTHYGNLFVMLKDELIKVGELLEQEGYEDYKAVLGITLLYRLAKRVGFTIFEIEPAWKRSMISFGENVLRSSLRKGKEERKDKKKRYAKECWISRDQIMNLKHQGGEEGESSV</sequence>
<name>A0A941CRX9_9CLOT</name>
<dbReference type="Pfam" id="PF22790">
    <property type="entry name" value="YkoP"/>
    <property type="match status" value="1"/>
</dbReference>
<gene>
    <name evidence="2" type="ORF">KCG48_09990</name>
</gene>
<dbReference type="InterPro" id="IPR054467">
    <property type="entry name" value="YkoP-like_dom"/>
</dbReference>
<evidence type="ECO:0000313" key="3">
    <source>
        <dbReference type="Proteomes" id="UP000675379"/>
    </source>
</evidence>
<protein>
    <recommendedName>
        <fullName evidence="1">YkoP-like domain-containing protein</fullName>
    </recommendedName>
</protein>